<keyword evidence="3" id="KW-1185">Reference proteome</keyword>
<feature type="compositionally biased region" description="Basic and acidic residues" evidence="1">
    <location>
        <begin position="640"/>
        <end position="653"/>
    </location>
</feature>
<dbReference type="Proteomes" id="UP000812966">
    <property type="component" value="Unassembled WGS sequence"/>
</dbReference>
<gene>
    <name evidence="2" type="ORF">FFLO_01324</name>
</gene>
<dbReference type="EMBL" id="JABELV010000018">
    <property type="protein sequence ID" value="KAG7566945.1"/>
    <property type="molecule type" value="Genomic_DNA"/>
</dbReference>
<feature type="compositionally biased region" description="Low complexity" evidence="1">
    <location>
        <begin position="180"/>
        <end position="209"/>
    </location>
</feature>
<evidence type="ECO:0000313" key="3">
    <source>
        <dbReference type="Proteomes" id="UP000812966"/>
    </source>
</evidence>
<feature type="region of interest" description="Disordered" evidence="1">
    <location>
        <begin position="503"/>
        <end position="666"/>
    </location>
</feature>
<comment type="caution">
    <text evidence="2">The sequence shown here is derived from an EMBL/GenBank/DDBJ whole genome shotgun (WGS) entry which is preliminary data.</text>
</comment>
<evidence type="ECO:0000256" key="1">
    <source>
        <dbReference type="SAM" id="MobiDB-lite"/>
    </source>
</evidence>
<feature type="compositionally biased region" description="Basic and acidic residues" evidence="1">
    <location>
        <begin position="584"/>
        <end position="596"/>
    </location>
</feature>
<feature type="compositionally biased region" description="Polar residues" evidence="1">
    <location>
        <begin position="532"/>
        <end position="542"/>
    </location>
</feature>
<reference evidence="2" key="1">
    <citation type="submission" date="2020-04" db="EMBL/GenBank/DDBJ databases">
        <title>Analysis of mating type loci in Filobasidium floriforme.</title>
        <authorList>
            <person name="Nowrousian M."/>
        </authorList>
    </citation>
    <scope>NUCLEOTIDE SEQUENCE</scope>
    <source>
        <strain evidence="2">CBS 6242</strain>
    </source>
</reference>
<name>A0A8K0JUW4_9TREE</name>
<feature type="region of interest" description="Disordered" evidence="1">
    <location>
        <begin position="76"/>
        <end position="220"/>
    </location>
</feature>
<feature type="region of interest" description="Disordered" evidence="1">
    <location>
        <begin position="1"/>
        <end position="26"/>
    </location>
</feature>
<feature type="compositionally biased region" description="Low complexity" evidence="1">
    <location>
        <begin position="597"/>
        <end position="612"/>
    </location>
</feature>
<evidence type="ECO:0000313" key="2">
    <source>
        <dbReference type="EMBL" id="KAG7566945.1"/>
    </source>
</evidence>
<feature type="compositionally biased region" description="Polar residues" evidence="1">
    <location>
        <begin position="550"/>
        <end position="560"/>
    </location>
</feature>
<accession>A0A8K0JUW4</accession>
<organism evidence="2 3">
    <name type="scientific">Filobasidium floriforme</name>
    <dbReference type="NCBI Taxonomy" id="5210"/>
    <lineage>
        <taxon>Eukaryota</taxon>
        <taxon>Fungi</taxon>
        <taxon>Dikarya</taxon>
        <taxon>Basidiomycota</taxon>
        <taxon>Agaricomycotina</taxon>
        <taxon>Tremellomycetes</taxon>
        <taxon>Filobasidiales</taxon>
        <taxon>Filobasidiaceae</taxon>
        <taxon>Filobasidium</taxon>
    </lineage>
</organism>
<feature type="compositionally biased region" description="Basic and acidic residues" evidence="1">
    <location>
        <begin position="140"/>
        <end position="155"/>
    </location>
</feature>
<protein>
    <submittedName>
        <fullName evidence="2">Uncharacterized protein</fullName>
    </submittedName>
</protein>
<dbReference type="AlphaFoldDB" id="A0A8K0JUW4"/>
<proteinExistence type="predicted"/>
<feature type="compositionally biased region" description="Basic residues" evidence="1">
    <location>
        <begin position="170"/>
        <end position="179"/>
    </location>
</feature>
<feature type="region of interest" description="Disordered" evidence="1">
    <location>
        <begin position="282"/>
        <end position="316"/>
    </location>
</feature>
<sequence>MKRRRKKRGVNETLVIVRPPPTSGPKRLMNLQIQLVLDVDRDKRKSKSRSTSVSSTATGSEFIALPLDLPSPSILNNPIGGLRRPEMPSRLSTPAPSPPSTPGLGSVPGDSPTGRKTHITIAEPRSASRPGSIVRNVSGNDHKEVLRSATSEHEGVGQSTTPSSSDSEKRQKRRDRRLSRASSVVSQASVTSNVSAVSGISGVSGLSESTSGGSVRTNKRGKRIVPMYNLNVHNVMTTSVTDAGTDEKVAKFLKRAVDIHSVGSLEPAEIWHPYALDNRLPHLTPHQTRSDTGSPEHEDKVWGFNSTPSAAGPSSINKRASLEAPAGLMARLEQEDRTAAPTSGKTKQFFGRLFKKKDAAAESGSRDVATGSGLISPARTSFVASSAERLLSPLSPASTRVFHGSEARNSIVSTHSVVPNQQYASHTFGSYPMVSTAPDASLGEGSLHRPMGYTFTVKKWAAGKGGQETMIAPPSWAARFASTDKPVVGASPEGSEVVFEWSRGKGKSGRLSRTDGSGARATPHGTIPMPIRSSSVASTNFGETLEVPSAESSRPTSMISMSDDHHTSLPLGPLQAQQQTARRSVLERARSEDRMTTSRSSSPAPSVRAPTRLFNHDDGEESDPEDSETPWVCRVYVPGRRGEDDSARPDERKSKNRRRDGSDGEGIVVATLYPAPHHPRVIAQVKVSTDHTPVATGIFRAASRSQSNTDSTTTTSIKGDEIMLSEENVKDVVGVTAMWLVVREDFGGLAKKKKAVEARR</sequence>
<feature type="compositionally biased region" description="Polar residues" evidence="1">
    <location>
        <begin position="304"/>
        <end position="316"/>
    </location>
</feature>
<feature type="compositionally biased region" description="Acidic residues" evidence="1">
    <location>
        <begin position="618"/>
        <end position="628"/>
    </location>
</feature>